<accession>A0A345U932</accession>
<dbReference type="PANTHER" id="PTHR11620">
    <property type="entry name" value="60S RIBOSOMAL PROTEIN L23A"/>
    <property type="match status" value="1"/>
</dbReference>
<dbReference type="InterPro" id="IPR013025">
    <property type="entry name" value="Ribosomal_uL23-like"/>
</dbReference>
<dbReference type="GO" id="GO:0019843">
    <property type="term" value="F:rRNA binding"/>
    <property type="evidence" value="ECO:0007669"/>
    <property type="project" value="UniProtKB-UniRule"/>
</dbReference>
<dbReference type="FunFam" id="3.30.70.330:FF:000001">
    <property type="entry name" value="50S ribosomal protein L23"/>
    <property type="match status" value="1"/>
</dbReference>
<dbReference type="HAMAP" id="MF_01369_B">
    <property type="entry name" value="Ribosomal_uL23_B"/>
    <property type="match status" value="1"/>
</dbReference>
<dbReference type="GeneID" id="37620597"/>
<comment type="similarity">
    <text evidence="1 7">Belongs to the universal ribosomal protein uL23 family.</text>
</comment>
<keyword evidence="8" id="KW-0150">Chloroplast</keyword>
<dbReference type="GO" id="GO:1990904">
    <property type="term" value="C:ribonucleoprotein complex"/>
    <property type="evidence" value="ECO:0007669"/>
    <property type="project" value="UniProtKB-KW"/>
</dbReference>
<gene>
    <name evidence="7 8" type="primary">rpl23</name>
</gene>
<keyword evidence="5 7" id="KW-0687">Ribonucleoprotein</keyword>
<dbReference type="Pfam" id="PF00276">
    <property type="entry name" value="Ribosomal_L23"/>
    <property type="match status" value="1"/>
</dbReference>
<comment type="subunit">
    <text evidence="7">Part of the 50S ribosomal subunit.</text>
</comment>
<comment type="function">
    <text evidence="7">Binds to 23S rRNA.</text>
</comment>
<dbReference type="SUPFAM" id="SSF54189">
    <property type="entry name" value="Ribosomal proteins S24e, L23 and L15e"/>
    <property type="match status" value="1"/>
</dbReference>
<evidence type="ECO:0000256" key="1">
    <source>
        <dbReference type="ARBA" id="ARBA00006700"/>
    </source>
</evidence>
<evidence type="ECO:0000313" key="9">
    <source>
        <dbReference type="EMBL" id="QXU75173.1"/>
    </source>
</evidence>
<dbReference type="RefSeq" id="YP_009509318.1">
    <property type="nucleotide sequence ID" value="NC_039092.1"/>
</dbReference>
<dbReference type="NCBIfam" id="NF004363">
    <property type="entry name" value="PRK05738.2-4"/>
    <property type="match status" value="1"/>
</dbReference>
<protein>
    <recommendedName>
        <fullName evidence="6 7">Large ribosomal subunit protein uL23c</fullName>
    </recommendedName>
</protein>
<dbReference type="EMBL" id="MN853882">
    <property type="protein sequence ID" value="QXU75173.1"/>
    <property type="molecule type" value="Genomic_DNA"/>
</dbReference>
<evidence type="ECO:0000256" key="6">
    <source>
        <dbReference type="ARBA" id="ARBA00035287"/>
    </source>
</evidence>
<sequence>MNNNIEELTLIDIIKYPILTDKTTQMIEDNKYYFAVEVKAKKSKIKQAIEELFKVKVKKINTLRIKPKKKRIGKYIGYKKIYKKAIIKLHNEYKIDLFVDN</sequence>
<dbReference type="GO" id="GO:0003735">
    <property type="term" value="F:structural constituent of ribosome"/>
    <property type="evidence" value="ECO:0007669"/>
    <property type="project" value="InterPro"/>
</dbReference>
<evidence type="ECO:0000256" key="2">
    <source>
        <dbReference type="ARBA" id="ARBA00022730"/>
    </source>
</evidence>
<evidence type="ECO:0000256" key="5">
    <source>
        <dbReference type="ARBA" id="ARBA00023274"/>
    </source>
</evidence>
<keyword evidence="4 7" id="KW-0689">Ribosomal protein</keyword>
<proteinExistence type="inferred from homology"/>
<dbReference type="AlphaFoldDB" id="A0A345U932"/>
<evidence type="ECO:0000256" key="4">
    <source>
        <dbReference type="ARBA" id="ARBA00022980"/>
    </source>
</evidence>
<reference evidence="8" key="1">
    <citation type="submission" date="2018-05" db="EMBL/GenBank/DDBJ databases">
        <title>Organellar genomes of Gracilariaceae.</title>
        <authorList>
            <person name="Iha C."/>
            <person name="Oliveira M.C."/>
        </authorList>
    </citation>
    <scope>NUCLEOTIDE SEQUENCE</scope>
</reference>
<name>A0A345U932_9FLOR</name>
<dbReference type="InterPro" id="IPR012678">
    <property type="entry name" value="Ribosomal_uL23/eL15/eS24_sf"/>
</dbReference>
<reference evidence="9" key="2">
    <citation type="journal article" date="2020" name="Mitochondrial DNA Part B Resour">
        <title>Phylogenetic analysis of the complete chloroplast genome of Gracilaria vermiculophylla.</title>
        <authorList>
            <person name="Li Y."/>
            <person name="Han H."/>
            <person name="Ma X."/>
        </authorList>
    </citation>
    <scope>NUCLEOTIDE SEQUENCE</scope>
</reference>
<keyword evidence="8" id="KW-0934">Plastid</keyword>
<evidence type="ECO:0000313" key="8">
    <source>
        <dbReference type="EMBL" id="AXI96968.1"/>
    </source>
</evidence>
<keyword evidence="2 7" id="KW-0699">rRNA-binding</keyword>
<dbReference type="GO" id="GO:0005840">
    <property type="term" value="C:ribosome"/>
    <property type="evidence" value="ECO:0007669"/>
    <property type="project" value="UniProtKB-KW"/>
</dbReference>
<comment type="subcellular location">
    <subcellularLocation>
        <location evidence="7">Plastid</location>
        <location evidence="7">Chloroplast</location>
    </subcellularLocation>
</comment>
<evidence type="ECO:0000256" key="7">
    <source>
        <dbReference type="HAMAP-Rule" id="MF_01369"/>
    </source>
</evidence>
<keyword evidence="3 7" id="KW-0694">RNA-binding</keyword>
<dbReference type="GO" id="GO:0009507">
    <property type="term" value="C:chloroplast"/>
    <property type="evidence" value="ECO:0007669"/>
    <property type="project" value="UniProtKB-SubCell"/>
</dbReference>
<dbReference type="Gene3D" id="3.30.70.330">
    <property type="match status" value="1"/>
</dbReference>
<dbReference type="GO" id="GO:0006412">
    <property type="term" value="P:translation"/>
    <property type="evidence" value="ECO:0007669"/>
    <property type="project" value="UniProtKB-UniRule"/>
</dbReference>
<organism evidence="8">
    <name type="scientific">Gracilaria vermiculophylla</name>
    <dbReference type="NCBI Taxonomy" id="2608709"/>
    <lineage>
        <taxon>Eukaryota</taxon>
        <taxon>Rhodophyta</taxon>
        <taxon>Florideophyceae</taxon>
        <taxon>Rhodymeniophycidae</taxon>
        <taxon>Gracilariales</taxon>
        <taxon>Gracilariaceae</taxon>
        <taxon>Gracilaria</taxon>
    </lineage>
</organism>
<dbReference type="EMBL" id="MH396013">
    <property type="protein sequence ID" value="AXI96968.1"/>
    <property type="molecule type" value="Genomic_DNA"/>
</dbReference>
<dbReference type="InterPro" id="IPR012677">
    <property type="entry name" value="Nucleotide-bd_a/b_plait_sf"/>
</dbReference>
<geneLocation type="chloroplast" evidence="8"/>
<evidence type="ECO:0000256" key="3">
    <source>
        <dbReference type="ARBA" id="ARBA00022884"/>
    </source>
</evidence>